<reference evidence="2" key="1">
    <citation type="submission" date="2020-05" db="EMBL/GenBank/DDBJ databases">
        <title>Phylogenomic resolution of chytrid fungi.</title>
        <authorList>
            <person name="Stajich J.E."/>
            <person name="Amses K."/>
            <person name="Simmons R."/>
            <person name="Seto K."/>
            <person name="Myers J."/>
            <person name="Bonds A."/>
            <person name="Quandt C.A."/>
            <person name="Barry K."/>
            <person name="Liu P."/>
            <person name="Grigoriev I."/>
            <person name="Longcore J.E."/>
            <person name="James T.Y."/>
        </authorList>
    </citation>
    <scope>NUCLEOTIDE SEQUENCE</scope>
    <source>
        <strain evidence="2">JEL0513</strain>
    </source>
</reference>
<dbReference type="GO" id="GO:0005886">
    <property type="term" value="C:plasma membrane"/>
    <property type="evidence" value="ECO:0007669"/>
    <property type="project" value="TreeGrafter"/>
</dbReference>
<dbReference type="PANTHER" id="PTHR23086">
    <property type="entry name" value="PHOSPHATIDYLINOSITOL-4-PHOSPHATE 5-KINASE"/>
    <property type="match status" value="1"/>
</dbReference>
<dbReference type="InterPro" id="IPR027484">
    <property type="entry name" value="PInositol-4-P-5-kinase_N"/>
</dbReference>
<dbReference type="EMBL" id="JADGJH010002026">
    <property type="protein sequence ID" value="KAJ3104987.1"/>
    <property type="molecule type" value="Genomic_DNA"/>
</dbReference>
<evidence type="ECO:0000256" key="1">
    <source>
        <dbReference type="SAM" id="MobiDB-lite"/>
    </source>
</evidence>
<gene>
    <name evidence="2" type="primary">MSS4_1</name>
    <name evidence="2" type="ORF">HK100_003969</name>
</gene>
<feature type="compositionally biased region" description="Polar residues" evidence="1">
    <location>
        <begin position="42"/>
        <end position="60"/>
    </location>
</feature>
<sequence>MAVTPAETELEAQTQKQAKRQSTTGYVRADGTPIKRTPAIATITSGPRESAHSNPNSSLNDNDIVIYAGKEKDAGIEEEKEKAINKEIGSKDTEKKRPVYNVWEQSDKDGHIVEEVVEVNLSSHPNARRHLSVASARSRHNSTFLTSMPRPKRGTLVNEGHANYLLMYDMLTGIRVSVSRCHARPNRELDDTDFKAAHKLAFDVTGNEMLPKATYDFKFKDYAPW</sequence>
<feature type="region of interest" description="Disordered" evidence="1">
    <location>
        <begin position="1"/>
        <end position="60"/>
    </location>
</feature>
<evidence type="ECO:0000313" key="3">
    <source>
        <dbReference type="Proteomes" id="UP001211907"/>
    </source>
</evidence>
<evidence type="ECO:0000313" key="2">
    <source>
        <dbReference type="EMBL" id="KAJ3104987.1"/>
    </source>
</evidence>
<comment type="caution">
    <text evidence="2">The sequence shown here is derived from an EMBL/GenBank/DDBJ whole genome shotgun (WGS) entry which is preliminary data.</text>
</comment>
<organism evidence="2 3">
    <name type="scientific">Physocladia obscura</name>
    <dbReference type="NCBI Taxonomy" id="109957"/>
    <lineage>
        <taxon>Eukaryota</taxon>
        <taxon>Fungi</taxon>
        <taxon>Fungi incertae sedis</taxon>
        <taxon>Chytridiomycota</taxon>
        <taxon>Chytridiomycota incertae sedis</taxon>
        <taxon>Chytridiomycetes</taxon>
        <taxon>Chytridiales</taxon>
        <taxon>Chytriomycetaceae</taxon>
        <taxon>Physocladia</taxon>
    </lineage>
</organism>
<feature type="compositionally biased region" description="Polar residues" evidence="1">
    <location>
        <begin position="11"/>
        <end position="25"/>
    </location>
</feature>
<accession>A0AAD5SWC0</accession>
<protein>
    <submittedName>
        <fullName evidence="2">Phosphatidylinositol-4-phosphate 5-kinase</fullName>
    </submittedName>
</protein>
<dbReference type="PANTHER" id="PTHR23086:SF8">
    <property type="entry name" value="PHOSPHATIDYLINOSITOL 5-PHOSPHATE 4-KINASE, ISOFORM A"/>
    <property type="match status" value="1"/>
</dbReference>
<proteinExistence type="predicted"/>
<name>A0AAD5SWC0_9FUNG</name>
<dbReference type="Proteomes" id="UP001211907">
    <property type="component" value="Unassembled WGS sequence"/>
</dbReference>
<dbReference type="GO" id="GO:0016308">
    <property type="term" value="F:1-phosphatidylinositol-4-phosphate 5-kinase activity"/>
    <property type="evidence" value="ECO:0007669"/>
    <property type="project" value="TreeGrafter"/>
</dbReference>
<dbReference type="InterPro" id="IPR023610">
    <property type="entry name" value="PInositol-4/5-P-5/4-kinase"/>
</dbReference>
<keyword evidence="3" id="KW-1185">Reference proteome</keyword>
<dbReference type="AlphaFoldDB" id="A0AAD5SWC0"/>
<feature type="non-terminal residue" evidence="2">
    <location>
        <position position="1"/>
    </location>
</feature>
<dbReference type="Gene3D" id="3.30.800.10">
    <property type="entry name" value="Phosphatidylinositol Phosphate Kinase II Beta"/>
    <property type="match status" value="1"/>
</dbReference>
<dbReference type="GO" id="GO:0046854">
    <property type="term" value="P:phosphatidylinositol phosphate biosynthetic process"/>
    <property type="evidence" value="ECO:0007669"/>
    <property type="project" value="TreeGrafter"/>
</dbReference>
<dbReference type="SUPFAM" id="SSF56104">
    <property type="entry name" value="SAICAR synthase-like"/>
    <property type="match status" value="1"/>
</dbReference>